<dbReference type="AlphaFoldDB" id="A0A109DBQ5"/>
<accession>A0A109DBQ5</accession>
<reference evidence="4 5" key="1">
    <citation type="submission" date="2015-11" db="EMBL/GenBank/DDBJ databases">
        <title>Draft WGS of Vibrio toranzoniae.</title>
        <authorList>
            <person name="Lasa A."/>
            <person name="Romalde J.L."/>
        </authorList>
    </citation>
    <scope>NUCLEOTIDE SEQUENCE [LARGE SCALE GENOMIC DNA]</scope>
    <source>
        <strain evidence="4 5">Vb 10.8</strain>
    </source>
</reference>
<dbReference type="SUPFAM" id="SSF51735">
    <property type="entry name" value="NAD(P)-binding Rossmann-fold domains"/>
    <property type="match status" value="1"/>
</dbReference>
<comment type="caution">
    <text evidence="4">The sequence shown here is derived from an EMBL/GenBank/DDBJ whole genome shotgun (WGS) entry which is preliminary data.</text>
</comment>
<evidence type="ECO:0000256" key="1">
    <source>
        <dbReference type="ARBA" id="ARBA00005125"/>
    </source>
</evidence>
<dbReference type="Pfam" id="PF01370">
    <property type="entry name" value="Epimerase"/>
    <property type="match status" value="1"/>
</dbReference>
<dbReference type="GeneID" id="300177253"/>
<dbReference type="Gene3D" id="3.40.50.720">
    <property type="entry name" value="NAD(P)-binding Rossmann-like Domain"/>
    <property type="match status" value="1"/>
</dbReference>
<sequence length="333" mass="37914">MKKIVIFGATGNLGAYTAVHLKNLGYDIHAVGARASDNDFFSLNGMTYYSVDITKKESFEKLPKSIYGVVHLAGELPSRYNYDPSALLSTIITGTTNVLDYMVSSGGSRIIFPQTPFDQSEYHNTAQEIKADEPKTFPLTGDHSIYTIAKNAAVDIIDHYAATYDFLRYHLRFFTIYHYHPNPYHFSNFKRRMMPYRMLMERATISDDIEVWGDTSRSKEMVYVKDFTQVVGLCLENSGPGGMYNVGGKAVSLEEQIDGIIKVFSPKNNPSKKIYKPEKPNPLMAKFDISKTINELGYEQKYSYVESLLDFKSDMNEEPFSLLWGKKEDFIKE</sequence>
<dbReference type="Proteomes" id="UP000057389">
    <property type="component" value="Unassembled WGS sequence"/>
</dbReference>
<comment type="similarity">
    <text evidence="2">Belongs to the NAD(P)-dependent epimerase/dehydratase family.</text>
</comment>
<dbReference type="OrthoDB" id="8770295at2"/>
<dbReference type="InterPro" id="IPR036291">
    <property type="entry name" value="NAD(P)-bd_dom_sf"/>
</dbReference>
<evidence type="ECO:0000259" key="3">
    <source>
        <dbReference type="Pfam" id="PF01370"/>
    </source>
</evidence>
<dbReference type="EMBL" id="LMXU01000002">
    <property type="protein sequence ID" value="KWU02531.1"/>
    <property type="molecule type" value="Genomic_DNA"/>
</dbReference>
<keyword evidence="5" id="KW-1185">Reference proteome</keyword>
<dbReference type="RefSeq" id="WP_060466998.1">
    <property type="nucleotide sequence ID" value="NZ_AP025514.1"/>
</dbReference>
<evidence type="ECO:0000313" key="4">
    <source>
        <dbReference type="EMBL" id="KWU02531.1"/>
    </source>
</evidence>
<dbReference type="InterPro" id="IPR001509">
    <property type="entry name" value="Epimerase_deHydtase"/>
</dbReference>
<gene>
    <name evidence="4" type="ORF">APQ14_00865</name>
</gene>
<organism evidence="4 5">
    <name type="scientific">Vibrio toranzoniae</name>
    <dbReference type="NCBI Taxonomy" id="1194427"/>
    <lineage>
        <taxon>Bacteria</taxon>
        <taxon>Pseudomonadati</taxon>
        <taxon>Pseudomonadota</taxon>
        <taxon>Gammaproteobacteria</taxon>
        <taxon>Vibrionales</taxon>
        <taxon>Vibrionaceae</taxon>
        <taxon>Vibrio</taxon>
    </lineage>
</organism>
<feature type="domain" description="NAD-dependent epimerase/dehydratase" evidence="3">
    <location>
        <begin position="4"/>
        <end position="247"/>
    </location>
</feature>
<protein>
    <submittedName>
        <fullName evidence="4">Epimerase</fullName>
    </submittedName>
</protein>
<comment type="pathway">
    <text evidence="1">Bacterial outer membrane biogenesis; LPS O-antigen biosynthesis.</text>
</comment>
<proteinExistence type="inferred from homology"/>
<evidence type="ECO:0000313" key="5">
    <source>
        <dbReference type="Proteomes" id="UP000057389"/>
    </source>
</evidence>
<evidence type="ECO:0000256" key="2">
    <source>
        <dbReference type="ARBA" id="ARBA00007637"/>
    </source>
</evidence>
<name>A0A109DBQ5_9VIBR</name>
<dbReference type="PANTHER" id="PTHR43000">
    <property type="entry name" value="DTDP-D-GLUCOSE 4,6-DEHYDRATASE-RELATED"/>
    <property type="match status" value="1"/>
</dbReference>